<evidence type="ECO:0000256" key="4">
    <source>
        <dbReference type="ARBA" id="ARBA00018198"/>
    </source>
</evidence>
<dbReference type="GO" id="GO:0030145">
    <property type="term" value="F:manganese ion binding"/>
    <property type="evidence" value="ECO:0007669"/>
    <property type="project" value="UniProtKB-UniRule"/>
</dbReference>
<dbReference type="UniPathway" id="UPA00048">
    <property type="reaction ID" value="UER00070"/>
</dbReference>
<dbReference type="NCBIfam" id="TIGR00973">
    <property type="entry name" value="leuA_bact"/>
    <property type="match status" value="1"/>
</dbReference>
<dbReference type="HAMAP" id="MF_01025">
    <property type="entry name" value="LeuA_type1"/>
    <property type="match status" value="1"/>
</dbReference>
<comment type="cofactor">
    <cofactor evidence="11">
        <name>Mn(2+)</name>
        <dbReference type="ChEBI" id="CHEBI:29035"/>
    </cofactor>
</comment>
<dbReference type="Gene3D" id="3.30.160.270">
    <property type="match status" value="1"/>
</dbReference>
<evidence type="ECO:0000313" key="13">
    <source>
        <dbReference type="EMBL" id="MBA4601657.1"/>
    </source>
</evidence>
<dbReference type="NCBIfam" id="NF002088">
    <property type="entry name" value="PRK00915.1-5"/>
    <property type="match status" value="1"/>
</dbReference>
<keyword evidence="14" id="KW-1185">Reference proteome</keyword>
<dbReference type="FunFam" id="3.20.20.70:FF:000010">
    <property type="entry name" value="2-isopropylmalate synthase"/>
    <property type="match status" value="1"/>
</dbReference>
<keyword evidence="8 11" id="KW-0479">Metal-binding</keyword>
<dbReference type="GO" id="GO:0003852">
    <property type="term" value="F:2-isopropylmalate synthase activity"/>
    <property type="evidence" value="ECO:0007669"/>
    <property type="project" value="UniProtKB-UniRule"/>
</dbReference>
<keyword evidence="10 11" id="KW-0100">Branched-chain amino acid biosynthesis</keyword>
<gene>
    <name evidence="11" type="primary">leuA</name>
    <name evidence="13" type="ORF">H2C83_04840</name>
</gene>
<evidence type="ECO:0000259" key="12">
    <source>
        <dbReference type="PROSITE" id="PS50991"/>
    </source>
</evidence>
<keyword evidence="9 11" id="KW-0464">Manganese</keyword>
<comment type="caution">
    <text evidence="13">The sequence shown here is derived from an EMBL/GenBank/DDBJ whole genome shotgun (WGS) entry which is preliminary data.</text>
</comment>
<dbReference type="InterPro" id="IPR050073">
    <property type="entry name" value="2-IPM_HCS-like"/>
</dbReference>
<dbReference type="PROSITE" id="PS50991">
    <property type="entry name" value="PYR_CT"/>
    <property type="match status" value="1"/>
</dbReference>
<keyword evidence="5 11" id="KW-0432">Leucine biosynthesis</keyword>
<evidence type="ECO:0000256" key="7">
    <source>
        <dbReference type="ARBA" id="ARBA00022679"/>
    </source>
</evidence>
<evidence type="ECO:0000256" key="1">
    <source>
        <dbReference type="ARBA" id="ARBA00004689"/>
    </source>
</evidence>
<dbReference type="GO" id="GO:0005737">
    <property type="term" value="C:cytoplasm"/>
    <property type="evidence" value="ECO:0007669"/>
    <property type="project" value="UniProtKB-UniRule"/>
</dbReference>
<dbReference type="InterPro" id="IPR013709">
    <property type="entry name" value="2-isopropylmalate_synth_dimer"/>
</dbReference>
<evidence type="ECO:0000256" key="6">
    <source>
        <dbReference type="ARBA" id="ARBA00022605"/>
    </source>
</evidence>
<dbReference type="InterPro" id="IPR000891">
    <property type="entry name" value="PYR_CT"/>
</dbReference>
<evidence type="ECO:0000256" key="3">
    <source>
        <dbReference type="ARBA" id="ARBA00012973"/>
    </source>
</evidence>
<comment type="catalytic activity">
    <reaction evidence="11">
        <text>3-methyl-2-oxobutanoate + acetyl-CoA + H2O = (2S)-2-isopropylmalate + CoA + H(+)</text>
        <dbReference type="Rhea" id="RHEA:21524"/>
        <dbReference type="ChEBI" id="CHEBI:1178"/>
        <dbReference type="ChEBI" id="CHEBI:11851"/>
        <dbReference type="ChEBI" id="CHEBI:15377"/>
        <dbReference type="ChEBI" id="CHEBI:15378"/>
        <dbReference type="ChEBI" id="CHEBI:57287"/>
        <dbReference type="ChEBI" id="CHEBI:57288"/>
        <dbReference type="EC" id="2.3.3.13"/>
    </reaction>
</comment>
<dbReference type="FunFam" id="3.30.160.270:FF:000003">
    <property type="entry name" value="2-isopropylmalate synthase"/>
    <property type="match status" value="1"/>
</dbReference>
<dbReference type="InterPro" id="IPR036230">
    <property type="entry name" value="LeuA_allosteric_dom_sf"/>
</dbReference>
<dbReference type="FunFam" id="1.10.238.260:FF:000001">
    <property type="entry name" value="2-isopropylmalate synthase"/>
    <property type="match status" value="1"/>
</dbReference>
<dbReference type="Pfam" id="PF08502">
    <property type="entry name" value="LeuA_dimer"/>
    <property type="match status" value="1"/>
</dbReference>
<evidence type="ECO:0000256" key="5">
    <source>
        <dbReference type="ARBA" id="ARBA00022430"/>
    </source>
</evidence>
<accession>A0A7W2AQU7</accession>
<sequence>MNSKERKRIMRTITIFDTTLRDGEQSPGVNLSFREKVEIATQLEKLGVNVIEAGFAASSAGDLEAVREVARVVKNASVCSLSRSVKKDIDCAWEALKDAESPYLHLFLATSPIHREYKLQMDKEKVKSRVCEAITYAKQFFSEIQFSAEDAGRTEIDFLCEVIDVAIKAGAKVINLPDTVGYLTPCEYAEMFREVIRRVPGIDQVRLSAHCHDDLGMAVANSLAAIEAGIGQVECTINGIGERAGNAALEEIAMAIKTRESFYKVRTTLNLKEIHRTSRMVSKLTGMFVPGNKAVVGTNAFAHESGIHQDGMLKNRETYEIMTPESIGLSESRLVLGKHSGRHAFKDKMVQLGYELSEGQINHLFVRFKELADRKKEITDYDLIALVEEKMVHSQDLFALESLQVTCGNKSMPTASVQIRRMTDDKTFFEAACGNGSVDAIFKAIDRVVQEKVVLVEYRIHSVTQGKDALGEVYVQLSQGELNVRGRGVSTDVLEASARAYLDAMNRLLRRKGHKDSTAERAVTTS</sequence>
<dbReference type="NCBIfam" id="NF002086">
    <property type="entry name" value="PRK00915.1-3"/>
    <property type="match status" value="1"/>
</dbReference>
<dbReference type="PROSITE" id="PS00816">
    <property type="entry name" value="AIPM_HOMOCIT_SYNTH_2"/>
    <property type="match status" value="1"/>
</dbReference>
<keyword evidence="7 11" id="KW-0808">Transferase</keyword>
<evidence type="ECO:0000256" key="10">
    <source>
        <dbReference type="ARBA" id="ARBA00023304"/>
    </source>
</evidence>
<dbReference type="RefSeq" id="WP_181738368.1">
    <property type="nucleotide sequence ID" value="NZ_JACEOL010000014.1"/>
</dbReference>
<evidence type="ECO:0000256" key="11">
    <source>
        <dbReference type="HAMAP-Rule" id="MF_01025"/>
    </source>
</evidence>
<proteinExistence type="inferred from homology"/>
<feature type="binding site" evidence="11">
    <location>
        <position position="22"/>
    </location>
    <ligand>
        <name>Mn(2+)</name>
        <dbReference type="ChEBI" id="CHEBI:29035"/>
    </ligand>
</feature>
<comment type="similarity">
    <text evidence="2 11">Belongs to the alpha-IPM synthase/homocitrate synthase family. LeuA type 1 subfamily.</text>
</comment>
<feature type="region of interest" description="Regulatory domain" evidence="11">
    <location>
        <begin position="399"/>
        <end position="526"/>
    </location>
</feature>
<dbReference type="GO" id="GO:0003985">
    <property type="term" value="F:acetyl-CoA C-acetyltransferase activity"/>
    <property type="evidence" value="ECO:0007669"/>
    <property type="project" value="UniProtKB-UniRule"/>
</dbReference>
<evidence type="ECO:0000313" key="14">
    <source>
        <dbReference type="Proteomes" id="UP000538292"/>
    </source>
</evidence>
<dbReference type="NCBIfam" id="NF002085">
    <property type="entry name" value="PRK00915.1-2"/>
    <property type="match status" value="1"/>
</dbReference>
<dbReference type="InterPro" id="IPR054691">
    <property type="entry name" value="LeuA/HCS_post-cat"/>
</dbReference>
<feature type="binding site" evidence="11">
    <location>
        <position position="212"/>
    </location>
    <ligand>
        <name>Mn(2+)</name>
        <dbReference type="ChEBI" id="CHEBI:29035"/>
    </ligand>
</feature>
<dbReference type="SMART" id="SM00917">
    <property type="entry name" value="LeuA_dimer"/>
    <property type="match status" value="1"/>
</dbReference>
<dbReference type="GO" id="GO:0009098">
    <property type="term" value="P:L-leucine biosynthetic process"/>
    <property type="evidence" value="ECO:0007669"/>
    <property type="project" value="UniProtKB-UniRule"/>
</dbReference>
<comment type="subunit">
    <text evidence="11">Homodimer.</text>
</comment>
<dbReference type="Pfam" id="PF00682">
    <property type="entry name" value="HMGL-like"/>
    <property type="match status" value="1"/>
</dbReference>
<dbReference type="PANTHER" id="PTHR10277:SF9">
    <property type="entry name" value="2-ISOPROPYLMALATE SYNTHASE 1, CHLOROPLASTIC-RELATED"/>
    <property type="match status" value="1"/>
</dbReference>
<evidence type="ECO:0000256" key="8">
    <source>
        <dbReference type="ARBA" id="ARBA00022723"/>
    </source>
</evidence>
<keyword evidence="11" id="KW-0963">Cytoplasm</keyword>
<dbReference type="Proteomes" id="UP000538292">
    <property type="component" value="Unassembled WGS sequence"/>
</dbReference>
<reference evidence="13 14" key="1">
    <citation type="submission" date="2020-07" db="EMBL/GenBank/DDBJ databases">
        <title>Thermoactinomyces phylogeny.</title>
        <authorList>
            <person name="Dunlap C."/>
        </authorList>
    </citation>
    <scope>NUCLEOTIDE SEQUENCE [LARGE SCALE GENOMIC DNA]</scope>
    <source>
        <strain evidence="13 14">AMNI-1</strain>
    </source>
</reference>
<dbReference type="AlphaFoldDB" id="A0A7W2AQU7"/>
<evidence type="ECO:0000256" key="2">
    <source>
        <dbReference type="ARBA" id="ARBA00009396"/>
    </source>
</evidence>
<dbReference type="InterPro" id="IPR002034">
    <property type="entry name" value="AIPM/Hcit_synth_CS"/>
</dbReference>
<feature type="domain" description="Pyruvate carboxyltransferase" evidence="12">
    <location>
        <begin position="13"/>
        <end position="275"/>
    </location>
</feature>
<dbReference type="InterPro" id="IPR005671">
    <property type="entry name" value="LeuA_bact_synth"/>
</dbReference>
<comment type="function">
    <text evidence="11">Catalyzes the condensation of the acetyl group of acetyl-CoA with 3-methyl-2-oxobutanoate (2-ketoisovalerate) to form 3-carboxy-3-hydroxy-4-methylpentanoate (2-isopropylmalate).</text>
</comment>
<dbReference type="EMBL" id="JACEOL010000014">
    <property type="protein sequence ID" value="MBA4601657.1"/>
    <property type="molecule type" value="Genomic_DNA"/>
</dbReference>
<dbReference type="CDD" id="cd07940">
    <property type="entry name" value="DRE_TIM_IPMS"/>
    <property type="match status" value="1"/>
</dbReference>
<dbReference type="Gene3D" id="1.10.238.260">
    <property type="match status" value="1"/>
</dbReference>
<feature type="binding site" evidence="11">
    <location>
        <position position="246"/>
    </location>
    <ligand>
        <name>Mn(2+)</name>
        <dbReference type="ChEBI" id="CHEBI:29035"/>
    </ligand>
</feature>
<keyword evidence="13" id="KW-0012">Acyltransferase</keyword>
<organism evidence="13 14">
    <name type="scientific">Thermoactinomyces mirandus</name>
    <dbReference type="NCBI Taxonomy" id="2756294"/>
    <lineage>
        <taxon>Bacteria</taxon>
        <taxon>Bacillati</taxon>
        <taxon>Bacillota</taxon>
        <taxon>Bacilli</taxon>
        <taxon>Bacillales</taxon>
        <taxon>Thermoactinomycetaceae</taxon>
        <taxon>Thermoactinomyces</taxon>
    </lineage>
</organism>
<comment type="pathway">
    <text evidence="1 11">Amino-acid biosynthesis; L-leucine biosynthesis; L-leucine from 3-methyl-2-oxobutanoate: step 1/4.</text>
</comment>
<dbReference type="Gene3D" id="3.20.20.70">
    <property type="entry name" value="Aldolase class I"/>
    <property type="match status" value="1"/>
</dbReference>
<name>A0A7W2AQU7_9BACL</name>
<dbReference type="SUPFAM" id="SSF110921">
    <property type="entry name" value="2-isopropylmalate synthase LeuA, allosteric (dimerisation) domain"/>
    <property type="match status" value="1"/>
</dbReference>
<dbReference type="SUPFAM" id="SSF51569">
    <property type="entry name" value="Aldolase"/>
    <property type="match status" value="1"/>
</dbReference>
<dbReference type="PROSITE" id="PS00815">
    <property type="entry name" value="AIPM_HOMOCIT_SYNTH_1"/>
    <property type="match status" value="1"/>
</dbReference>
<evidence type="ECO:0000256" key="9">
    <source>
        <dbReference type="ARBA" id="ARBA00023211"/>
    </source>
</evidence>
<dbReference type="PANTHER" id="PTHR10277">
    <property type="entry name" value="HOMOCITRATE SYNTHASE-RELATED"/>
    <property type="match status" value="1"/>
</dbReference>
<dbReference type="Pfam" id="PF22617">
    <property type="entry name" value="HCS_D2"/>
    <property type="match status" value="1"/>
</dbReference>
<keyword evidence="6 11" id="KW-0028">Amino-acid biosynthesis</keyword>
<protein>
    <recommendedName>
        <fullName evidence="4 11">2-isopropylmalate synthase</fullName>
        <ecNumber evidence="3 11">2.3.3.13</ecNumber>
    </recommendedName>
    <alternativeName>
        <fullName evidence="11">Alpha-IPM synthase</fullName>
    </alternativeName>
    <alternativeName>
        <fullName evidence="11">Alpha-isopropylmalate synthase</fullName>
    </alternativeName>
</protein>
<dbReference type="InterPro" id="IPR013785">
    <property type="entry name" value="Aldolase_TIM"/>
</dbReference>
<dbReference type="EC" id="2.3.3.13" evidence="3 11"/>
<feature type="binding site" evidence="11">
    <location>
        <position position="210"/>
    </location>
    <ligand>
        <name>Mn(2+)</name>
        <dbReference type="ChEBI" id="CHEBI:29035"/>
    </ligand>
</feature>